<gene>
    <name evidence="1" type="ORF">METZ01_LOCUS205810</name>
</gene>
<dbReference type="EMBL" id="UINC01045780">
    <property type="protein sequence ID" value="SVB52956.1"/>
    <property type="molecule type" value="Genomic_DNA"/>
</dbReference>
<protein>
    <submittedName>
        <fullName evidence="1">Uncharacterized protein</fullName>
    </submittedName>
</protein>
<accession>A0A382EQ85</accession>
<name>A0A382EQ85_9ZZZZ</name>
<dbReference type="AlphaFoldDB" id="A0A382EQ85"/>
<organism evidence="1">
    <name type="scientific">marine metagenome</name>
    <dbReference type="NCBI Taxonomy" id="408172"/>
    <lineage>
        <taxon>unclassified sequences</taxon>
        <taxon>metagenomes</taxon>
        <taxon>ecological metagenomes</taxon>
    </lineage>
</organism>
<proteinExistence type="predicted"/>
<reference evidence="1" key="1">
    <citation type="submission" date="2018-05" db="EMBL/GenBank/DDBJ databases">
        <authorList>
            <person name="Lanie J.A."/>
            <person name="Ng W.-L."/>
            <person name="Kazmierczak K.M."/>
            <person name="Andrzejewski T.M."/>
            <person name="Davidsen T.M."/>
            <person name="Wayne K.J."/>
            <person name="Tettelin H."/>
            <person name="Glass J.I."/>
            <person name="Rusch D."/>
            <person name="Podicherti R."/>
            <person name="Tsui H.-C.T."/>
            <person name="Winkler M.E."/>
        </authorList>
    </citation>
    <scope>NUCLEOTIDE SEQUENCE</scope>
</reference>
<evidence type="ECO:0000313" key="1">
    <source>
        <dbReference type="EMBL" id="SVB52956.1"/>
    </source>
</evidence>
<sequence>MGLVYTVHYLDFLPVSWKLISNNPTIFETTVDNVVLDIRDISHTEHKLVFKKGGKLEYMRSVGKYRLKWNDEDLAN</sequence>